<sequence>MESTRAEISEGPAKMPSPPGAPGRAAASDSEEAESAGGGGLDWLSRQLGMLLRHKAQKRGLAMTKAGWVELDDLLGKLPGIAGTPARRADVQRVVADSRHRDGAPRFQLRADPRGVVHIRAVRNHSIPGVVVDPGGRRGPPLHLGRSPPAALDAPVRAAPPPPP</sequence>
<reference evidence="5" key="1">
    <citation type="submission" date="2023-10" db="EMBL/GenBank/DDBJ databases">
        <authorList>
            <person name="Chen Y."/>
            <person name="Shah S."/>
            <person name="Dougan E. K."/>
            <person name="Thang M."/>
            <person name="Chan C."/>
        </authorList>
    </citation>
    <scope>NUCLEOTIDE SEQUENCE [LARGE SCALE GENOMIC DNA]</scope>
</reference>
<comment type="function">
    <text evidence="1">Catalyzes the last step of tRNA splicing, the transfer of the splice junction 2'-phosphate from ligated tRNA to NAD to produce ADP-ribose 1''-2'' cyclic phosphate.</text>
</comment>
<comment type="caution">
    <text evidence="5">The sequence shown here is derived from an EMBL/GenBank/DDBJ whole genome shotgun (WGS) entry which is preliminary data.</text>
</comment>
<evidence type="ECO:0000256" key="2">
    <source>
        <dbReference type="ARBA" id="ARBA00012007"/>
    </source>
</evidence>
<comment type="catalytic activity">
    <reaction evidence="3">
        <text>2'-phospho-[ligated tRNA] + NAD(+) = mature tRNA + ADP-alpha-D-ribose 1'',2''-cyclic phosphate + nicotinamide</text>
        <dbReference type="Rhea" id="RHEA:23324"/>
        <dbReference type="Rhea" id="RHEA-COMP:11106"/>
        <dbReference type="Rhea" id="RHEA-COMP:11107"/>
        <dbReference type="ChEBI" id="CHEBI:17154"/>
        <dbReference type="ChEBI" id="CHEBI:57540"/>
        <dbReference type="ChEBI" id="CHEBI:76596"/>
        <dbReference type="ChEBI" id="CHEBI:82883"/>
        <dbReference type="ChEBI" id="CHEBI:85027"/>
        <dbReference type="EC" id="2.7.1.160"/>
    </reaction>
</comment>
<gene>
    <name evidence="5" type="ORF">PCOR1329_LOCUS84530</name>
</gene>
<dbReference type="EC" id="2.7.1.160" evidence="2"/>
<evidence type="ECO:0000256" key="3">
    <source>
        <dbReference type="ARBA" id="ARBA00047949"/>
    </source>
</evidence>
<organism evidence="5 6">
    <name type="scientific">Prorocentrum cordatum</name>
    <dbReference type="NCBI Taxonomy" id="2364126"/>
    <lineage>
        <taxon>Eukaryota</taxon>
        <taxon>Sar</taxon>
        <taxon>Alveolata</taxon>
        <taxon>Dinophyceae</taxon>
        <taxon>Prorocentrales</taxon>
        <taxon>Prorocentraceae</taxon>
        <taxon>Prorocentrum</taxon>
    </lineage>
</organism>
<dbReference type="Pfam" id="PF01885">
    <property type="entry name" value="PTS_2-RNA"/>
    <property type="match status" value="1"/>
</dbReference>
<dbReference type="SUPFAM" id="SSF56399">
    <property type="entry name" value="ADP-ribosylation"/>
    <property type="match status" value="1"/>
</dbReference>
<feature type="compositionally biased region" description="Low complexity" evidence="4">
    <location>
        <begin position="128"/>
        <end position="157"/>
    </location>
</feature>
<protein>
    <recommendedName>
        <fullName evidence="2">2'-phosphotransferase</fullName>
        <ecNumber evidence="2">2.7.1.160</ecNumber>
    </recommendedName>
</protein>
<accession>A0ABN9YFM1</accession>
<dbReference type="PANTHER" id="PTHR12684:SF2">
    <property type="entry name" value="TRNA 2'-PHOSPHOTRANSFERASE 1"/>
    <property type="match status" value="1"/>
</dbReference>
<feature type="non-terminal residue" evidence="5">
    <location>
        <position position="164"/>
    </location>
</feature>
<evidence type="ECO:0000313" key="6">
    <source>
        <dbReference type="Proteomes" id="UP001189429"/>
    </source>
</evidence>
<evidence type="ECO:0000256" key="1">
    <source>
        <dbReference type="ARBA" id="ARBA00003343"/>
    </source>
</evidence>
<dbReference type="Proteomes" id="UP001189429">
    <property type="component" value="Unassembled WGS sequence"/>
</dbReference>
<dbReference type="Gene3D" id="1.10.10.970">
    <property type="entry name" value="RNA 2'-phosphotransferase, Tpt1/KptA family, N-terminal domain"/>
    <property type="match status" value="1"/>
</dbReference>
<dbReference type="EMBL" id="CAUYUJ010022372">
    <property type="protein sequence ID" value="CAK0910325.1"/>
    <property type="molecule type" value="Genomic_DNA"/>
</dbReference>
<feature type="region of interest" description="Disordered" evidence="4">
    <location>
        <begin position="1"/>
        <end position="40"/>
    </location>
</feature>
<evidence type="ECO:0000256" key="4">
    <source>
        <dbReference type="SAM" id="MobiDB-lite"/>
    </source>
</evidence>
<dbReference type="PANTHER" id="PTHR12684">
    <property type="entry name" value="PUTATIVE PHOSPHOTRANSFERASE"/>
    <property type="match status" value="1"/>
</dbReference>
<name>A0ABN9YFM1_9DINO</name>
<dbReference type="InterPro" id="IPR042080">
    <property type="entry name" value="RNA_2'-PTrans_N"/>
</dbReference>
<dbReference type="InterPro" id="IPR002745">
    <property type="entry name" value="Ptrans_KptA/Tpt1"/>
</dbReference>
<feature type="region of interest" description="Disordered" evidence="4">
    <location>
        <begin position="128"/>
        <end position="164"/>
    </location>
</feature>
<proteinExistence type="predicted"/>
<keyword evidence="6" id="KW-1185">Reference proteome</keyword>
<evidence type="ECO:0000313" key="5">
    <source>
        <dbReference type="EMBL" id="CAK0910325.1"/>
    </source>
</evidence>